<reference evidence="1 2" key="1">
    <citation type="submission" date="2021-05" db="EMBL/GenBank/DDBJ databases">
        <title>A novel Methanospirillum isolate from a pyrite-forming mixed culture.</title>
        <authorList>
            <person name="Bunk B."/>
            <person name="Sproer C."/>
            <person name="Spring S."/>
            <person name="Pester M."/>
        </authorList>
    </citation>
    <scope>NUCLEOTIDE SEQUENCE [LARGE SCALE GENOMIC DNA]</scope>
    <source>
        <strain evidence="1 2">J.3.6.1-F.2.7.3</strain>
    </source>
</reference>
<dbReference type="EMBL" id="CP075546">
    <property type="protein sequence ID" value="QVV90163.1"/>
    <property type="molecule type" value="Genomic_DNA"/>
</dbReference>
<protein>
    <submittedName>
        <fullName evidence="1">DUF1805 domain-containing protein</fullName>
    </submittedName>
</protein>
<proteinExistence type="predicted"/>
<keyword evidence="2" id="KW-1185">Reference proteome</keyword>
<evidence type="ECO:0000313" key="1">
    <source>
        <dbReference type="EMBL" id="QVV90163.1"/>
    </source>
</evidence>
<dbReference type="InterPro" id="IPR036493">
    <property type="entry name" value="YunC_sf"/>
</dbReference>
<dbReference type="RefSeq" id="WP_214420937.1">
    <property type="nucleotide sequence ID" value="NZ_CP075546.1"/>
</dbReference>
<name>A0A8E7EI70_9EURY</name>
<dbReference type="GeneID" id="65568007"/>
<dbReference type="InterPro" id="IPR014931">
    <property type="entry name" value="DUF1805"/>
</dbReference>
<accession>A0A8E7EI70</accession>
<evidence type="ECO:0000313" key="2">
    <source>
        <dbReference type="Proteomes" id="UP000680656"/>
    </source>
</evidence>
<organism evidence="1 2">
    <name type="scientific">Methanospirillum purgamenti</name>
    <dbReference type="NCBI Taxonomy" id="2834276"/>
    <lineage>
        <taxon>Archaea</taxon>
        <taxon>Methanobacteriati</taxon>
        <taxon>Methanobacteriota</taxon>
        <taxon>Stenosarchaea group</taxon>
        <taxon>Methanomicrobia</taxon>
        <taxon>Methanomicrobiales</taxon>
        <taxon>Methanospirillaceae</taxon>
        <taxon>Methanospirillum</taxon>
    </lineage>
</organism>
<dbReference type="Gene3D" id="3.30.1980.10">
    <property type="entry name" value="Hypothetical protein YunC"/>
    <property type="match status" value="1"/>
</dbReference>
<dbReference type="AlphaFoldDB" id="A0A8E7EI70"/>
<dbReference type="SUPFAM" id="SSF102891">
    <property type="entry name" value="Hypothetical protein Ta1206"/>
    <property type="match status" value="1"/>
</dbReference>
<dbReference type="KEGG" id="mrtj:KHC33_06650"/>
<sequence>MEEIKFLRDNTEVSGYIIPIGPVNLVFAKTNKGIVGCGAIDVIALEKFHIPAVKVKPSSGDSIHDIDELLKGVVVVVNSDAKEAGIHLDMTGEEAILSLL</sequence>
<dbReference type="Proteomes" id="UP000680656">
    <property type="component" value="Chromosome"/>
</dbReference>
<dbReference type="Pfam" id="PF08827">
    <property type="entry name" value="DUF1805"/>
    <property type="match status" value="1"/>
</dbReference>
<gene>
    <name evidence="1" type="ORF">KHC33_06650</name>
</gene>